<reference evidence="8 9" key="1">
    <citation type="journal article" date="2011" name="Front. Microbiol.">
        <title>Genomic signatures of strain selection and enhancement in Bacillus atrophaeus var. globigii, a historical biowarfare simulant.</title>
        <authorList>
            <person name="Gibbons H.S."/>
            <person name="Broomall S.M."/>
            <person name="McNew L.A."/>
            <person name="Daligault H."/>
            <person name="Chapman C."/>
            <person name="Bruce D."/>
            <person name="Karavis M."/>
            <person name="Krepps M."/>
            <person name="McGregor P.A."/>
            <person name="Hong C."/>
            <person name="Park K.H."/>
            <person name="Akmal A."/>
            <person name="Feldman A."/>
            <person name="Lin J.S."/>
            <person name="Chang W.E."/>
            <person name="Higgs B.W."/>
            <person name="Demirev P."/>
            <person name="Lindquist J."/>
            <person name="Liem A."/>
            <person name="Fochler E."/>
            <person name="Read T.D."/>
            <person name="Tapia R."/>
            <person name="Johnson S."/>
            <person name="Bishop-Lilly K.A."/>
            <person name="Detter C."/>
            <person name="Han C."/>
            <person name="Sozhamannan S."/>
            <person name="Rosenzweig C.N."/>
            <person name="Skowronski E.W."/>
        </authorList>
    </citation>
    <scope>NUCLEOTIDE SEQUENCE [LARGE SCALE GENOMIC DNA]</scope>
    <source>
        <strain evidence="8 9">AIT1</strain>
    </source>
</reference>
<dbReference type="InterPro" id="IPR019591">
    <property type="entry name" value="Mrp/NBP35_ATP-bd"/>
</dbReference>
<comment type="similarity">
    <text evidence="6 7">Belongs to the Mrp/NBP35 ATP-binding proteins family.</text>
</comment>
<dbReference type="InterPro" id="IPR033756">
    <property type="entry name" value="YlxH/NBP35"/>
</dbReference>
<evidence type="ECO:0000256" key="5">
    <source>
        <dbReference type="ARBA" id="ARBA00023014"/>
    </source>
</evidence>
<keyword evidence="4 7" id="KW-0408">Iron</keyword>
<dbReference type="GO" id="GO:0016226">
    <property type="term" value="P:iron-sulfur cluster assembly"/>
    <property type="evidence" value="ECO:0007669"/>
    <property type="project" value="InterPro"/>
</dbReference>
<evidence type="ECO:0000313" key="9">
    <source>
        <dbReference type="Proteomes" id="UP000286976"/>
    </source>
</evidence>
<dbReference type="PANTHER" id="PTHR42961">
    <property type="entry name" value="IRON-SULFUR PROTEIN NUBPL"/>
    <property type="match status" value="1"/>
</dbReference>
<evidence type="ECO:0000256" key="2">
    <source>
        <dbReference type="ARBA" id="ARBA00022741"/>
    </source>
</evidence>
<dbReference type="GO" id="GO:0005524">
    <property type="term" value="F:ATP binding"/>
    <property type="evidence" value="ECO:0007669"/>
    <property type="project" value="UniProtKB-UniRule"/>
</dbReference>
<dbReference type="Pfam" id="PF10609">
    <property type="entry name" value="ParA"/>
    <property type="match status" value="1"/>
</dbReference>
<keyword evidence="1 7" id="KW-0479">Metal-binding</keyword>
<evidence type="ECO:0000313" key="8">
    <source>
        <dbReference type="EMBL" id="RUO44068.1"/>
    </source>
</evidence>
<evidence type="ECO:0000256" key="6">
    <source>
        <dbReference type="ARBA" id="ARBA00024036"/>
    </source>
</evidence>
<dbReference type="GO" id="GO:0016887">
    <property type="term" value="F:ATP hydrolysis activity"/>
    <property type="evidence" value="ECO:0007669"/>
    <property type="project" value="UniProtKB-UniRule"/>
</dbReference>
<dbReference type="SUPFAM" id="SSF52540">
    <property type="entry name" value="P-loop containing nucleoside triphosphate hydrolases"/>
    <property type="match status" value="1"/>
</dbReference>
<comment type="caution">
    <text evidence="8">The sequence shown here is derived from an EMBL/GenBank/DDBJ whole genome shotgun (WGS) entry which is preliminary data.</text>
</comment>
<keyword evidence="7" id="KW-0378">Hydrolase</keyword>
<dbReference type="OrthoDB" id="9809679at2"/>
<organism evidence="8 9">
    <name type="scientific">Aliidiomarina taiwanensis</name>
    <dbReference type="NCBI Taxonomy" id="946228"/>
    <lineage>
        <taxon>Bacteria</taxon>
        <taxon>Pseudomonadati</taxon>
        <taxon>Pseudomonadota</taxon>
        <taxon>Gammaproteobacteria</taxon>
        <taxon>Alteromonadales</taxon>
        <taxon>Idiomarinaceae</taxon>
        <taxon>Aliidiomarina</taxon>
    </lineage>
</organism>
<accession>A0A432X9J8</accession>
<dbReference type="GO" id="GO:0140663">
    <property type="term" value="F:ATP-dependent FeS chaperone activity"/>
    <property type="evidence" value="ECO:0007669"/>
    <property type="project" value="InterPro"/>
</dbReference>
<dbReference type="AlphaFoldDB" id="A0A432X9J8"/>
<dbReference type="InterPro" id="IPR027417">
    <property type="entry name" value="P-loop_NTPase"/>
</dbReference>
<dbReference type="PANTHER" id="PTHR42961:SF2">
    <property type="entry name" value="IRON-SULFUR PROTEIN NUBPL"/>
    <property type="match status" value="1"/>
</dbReference>
<dbReference type="InterPro" id="IPR044304">
    <property type="entry name" value="NUBPL-like"/>
</dbReference>
<dbReference type="InterPro" id="IPR000808">
    <property type="entry name" value="Mrp-like_CS"/>
</dbReference>
<dbReference type="NCBIfam" id="NF008669">
    <property type="entry name" value="PRK11670.1"/>
    <property type="match status" value="1"/>
</dbReference>
<proteinExistence type="inferred from homology"/>
<dbReference type="GO" id="GO:0046872">
    <property type="term" value="F:metal ion binding"/>
    <property type="evidence" value="ECO:0007669"/>
    <property type="project" value="UniProtKB-KW"/>
</dbReference>
<evidence type="ECO:0000256" key="1">
    <source>
        <dbReference type="ARBA" id="ARBA00022723"/>
    </source>
</evidence>
<evidence type="ECO:0000256" key="3">
    <source>
        <dbReference type="ARBA" id="ARBA00022840"/>
    </source>
</evidence>
<dbReference type="PROSITE" id="PS01215">
    <property type="entry name" value="MRP"/>
    <property type="match status" value="1"/>
</dbReference>
<keyword evidence="2 7" id="KW-0547">Nucleotide-binding</keyword>
<dbReference type="GO" id="GO:0051539">
    <property type="term" value="F:4 iron, 4 sulfur cluster binding"/>
    <property type="evidence" value="ECO:0007669"/>
    <property type="project" value="TreeGrafter"/>
</dbReference>
<evidence type="ECO:0000256" key="4">
    <source>
        <dbReference type="ARBA" id="ARBA00023004"/>
    </source>
</evidence>
<keyword evidence="3 7" id="KW-0067">ATP-binding</keyword>
<feature type="binding site" evidence="7">
    <location>
        <begin position="89"/>
        <end position="96"/>
    </location>
    <ligand>
        <name>ATP</name>
        <dbReference type="ChEBI" id="CHEBI:30616"/>
    </ligand>
</feature>
<keyword evidence="5 7" id="KW-0411">Iron-sulfur</keyword>
<dbReference type="CDD" id="cd02037">
    <property type="entry name" value="Mrp_NBP35"/>
    <property type="match status" value="1"/>
</dbReference>
<gene>
    <name evidence="8" type="ORF">CWE15_02515</name>
</gene>
<comment type="subunit">
    <text evidence="7">Homodimer.</text>
</comment>
<comment type="function">
    <text evidence="7">Binds and transfers iron-sulfur (Fe-S) clusters to target apoproteins. Can hydrolyze ATP.</text>
</comment>
<keyword evidence="9" id="KW-1185">Reference proteome</keyword>
<evidence type="ECO:0000256" key="7">
    <source>
        <dbReference type="HAMAP-Rule" id="MF_02040"/>
    </source>
</evidence>
<dbReference type="HAMAP" id="MF_02040">
    <property type="entry name" value="Mrp_NBP35"/>
    <property type="match status" value="1"/>
</dbReference>
<dbReference type="Proteomes" id="UP000286976">
    <property type="component" value="Unassembled WGS sequence"/>
</dbReference>
<sequence length="338" mass="37014">MTDSLLHYCQTLRSDTFVHGFLPEWIQVRGPVIELTLPFYAETEARKLIATDDFLNAYTWHIHGKVEALPRKTDAKAVSSRNIIAVTSGKGGVGKSSVTVSLALALQASGARVGILDADIFGPSIPTMLGNKQAKPEFTEDKKMLPIERFGLQVNSLGYLTDEEDATVWRGPMASRALEQLCFDTRWHNLDYLLIDMPPGTGDIQLTLAQKLPVTGAVIVTTPQEVALADAQKGIAMFRKVGVPVFGLVENMSYYSCGACQHKDYIFGRDGGKNLAERHSIPLLGEWPLVTDMREHLDAGTPLVQSSPEHPVSQEIITTAERMAANAWQLSSPNAPND</sequence>
<dbReference type="Gene3D" id="3.40.50.300">
    <property type="entry name" value="P-loop containing nucleotide triphosphate hydrolases"/>
    <property type="match status" value="1"/>
</dbReference>
<dbReference type="FunFam" id="3.40.50.300:FF:000418">
    <property type="entry name" value="Iron-sulfur cluster carrier protein"/>
    <property type="match status" value="1"/>
</dbReference>
<protein>
    <recommendedName>
        <fullName evidence="7">Iron-sulfur cluster carrier protein</fullName>
    </recommendedName>
</protein>
<dbReference type="EMBL" id="PIPQ01000001">
    <property type="protein sequence ID" value="RUO44068.1"/>
    <property type="molecule type" value="Genomic_DNA"/>
</dbReference>
<dbReference type="RefSeq" id="WP_126756466.1">
    <property type="nucleotide sequence ID" value="NZ_PIPQ01000001.1"/>
</dbReference>
<name>A0A432X9J8_9GAMM</name>